<dbReference type="InterPro" id="IPR034015">
    <property type="entry name" value="M1_LTA4H"/>
</dbReference>
<dbReference type="GO" id="GO:0004177">
    <property type="term" value="F:aminopeptidase activity"/>
    <property type="evidence" value="ECO:0007669"/>
    <property type="project" value="TreeGrafter"/>
</dbReference>
<dbReference type="GO" id="GO:0005829">
    <property type="term" value="C:cytosol"/>
    <property type="evidence" value="ECO:0007669"/>
    <property type="project" value="TreeGrafter"/>
</dbReference>
<dbReference type="GO" id="GO:0004463">
    <property type="term" value="F:leukotriene-A4 hydrolase activity"/>
    <property type="evidence" value="ECO:0007669"/>
    <property type="project" value="UniProtKB-EC"/>
</dbReference>
<evidence type="ECO:0000313" key="3">
    <source>
        <dbReference type="Proteomes" id="UP001381693"/>
    </source>
</evidence>
<organism evidence="2 3">
    <name type="scientific">Halocaridina rubra</name>
    <name type="common">Hawaiian red shrimp</name>
    <dbReference type="NCBI Taxonomy" id="373956"/>
    <lineage>
        <taxon>Eukaryota</taxon>
        <taxon>Metazoa</taxon>
        <taxon>Ecdysozoa</taxon>
        <taxon>Arthropoda</taxon>
        <taxon>Crustacea</taxon>
        <taxon>Multicrustacea</taxon>
        <taxon>Malacostraca</taxon>
        <taxon>Eumalacostraca</taxon>
        <taxon>Eucarida</taxon>
        <taxon>Decapoda</taxon>
        <taxon>Pleocyemata</taxon>
        <taxon>Caridea</taxon>
        <taxon>Atyoidea</taxon>
        <taxon>Atyidae</taxon>
        <taxon>Halocaridina</taxon>
    </lineage>
</organism>
<dbReference type="EMBL" id="JAXCGZ010002806">
    <property type="protein sequence ID" value="KAK7083569.1"/>
    <property type="molecule type" value="Genomic_DNA"/>
</dbReference>
<evidence type="ECO:0000259" key="1">
    <source>
        <dbReference type="Pfam" id="PF17900"/>
    </source>
</evidence>
<accession>A0AAN8XSV4</accession>
<protein>
    <submittedName>
        <fullName evidence="2">Leukotriene A-4 hydrolase</fullName>
        <ecNumber evidence="2">3.3.2.6</ecNumber>
    </submittedName>
</protein>
<keyword evidence="3" id="KW-1185">Reference proteome</keyword>
<dbReference type="AlphaFoldDB" id="A0AAN8XSV4"/>
<evidence type="ECO:0000313" key="2">
    <source>
        <dbReference type="EMBL" id="KAK7083569.1"/>
    </source>
</evidence>
<sequence>QIIVTSLHLKWNVDFLRRVIAGFVTLTAERKGDTDHLILDTRDIKIMSVKDEETGQALQFTLDKPHPNFGAALSIVLSSANSKVYRITIEYEVSPSCSALQWLSPEQTAGKKQPYMFSQCQAIHCRSLIPCQ</sequence>
<dbReference type="InterPro" id="IPR045357">
    <property type="entry name" value="Aminopeptidase_N-like_N"/>
</dbReference>
<feature type="non-terminal residue" evidence="2">
    <location>
        <position position="1"/>
    </location>
</feature>
<dbReference type="SUPFAM" id="SSF63737">
    <property type="entry name" value="Leukotriene A4 hydrolase N-terminal domain"/>
    <property type="match status" value="1"/>
</dbReference>
<comment type="caution">
    <text evidence="2">The sequence shown here is derived from an EMBL/GenBank/DDBJ whole genome shotgun (WGS) entry which is preliminary data.</text>
</comment>
<feature type="domain" description="Aminopeptidase N-like N-terminal" evidence="1">
    <location>
        <begin position="9"/>
        <end position="132"/>
    </location>
</feature>
<dbReference type="PANTHER" id="PTHR45726">
    <property type="entry name" value="LEUKOTRIENE A-4 HYDROLASE"/>
    <property type="match status" value="1"/>
</dbReference>
<feature type="non-terminal residue" evidence="2">
    <location>
        <position position="132"/>
    </location>
</feature>
<name>A0AAN8XSV4_HALRR</name>
<dbReference type="InterPro" id="IPR042097">
    <property type="entry name" value="Aminopeptidase_N-like_N_sf"/>
</dbReference>
<dbReference type="GO" id="GO:0004301">
    <property type="term" value="F:epoxide hydrolase activity"/>
    <property type="evidence" value="ECO:0007669"/>
    <property type="project" value="TreeGrafter"/>
</dbReference>
<reference evidence="2 3" key="1">
    <citation type="submission" date="2023-11" db="EMBL/GenBank/DDBJ databases">
        <title>Halocaridina rubra genome assembly.</title>
        <authorList>
            <person name="Smith C."/>
        </authorList>
    </citation>
    <scope>NUCLEOTIDE SEQUENCE [LARGE SCALE GENOMIC DNA]</scope>
    <source>
        <strain evidence="2">EP-1</strain>
        <tissue evidence="2">Whole</tissue>
    </source>
</reference>
<keyword evidence="2" id="KW-0378">Hydrolase</keyword>
<proteinExistence type="predicted"/>
<dbReference type="Pfam" id="PF17900">
    <property type="entry name" value="Peptidase_M1_N"/>
    <property type="match status" value="1"/>
</dbReference>
<dbReference type="EC" id="3.3.2.6" evidence="2"/>
<dbReference type="Gene3D" id="2.60.40.1730">
    <property type="entry name" value="tricorn interacting facor f3 domain"/>
    <property type="match status" value="1"/>
</dbReference>
<gene>
    <name evidence="2" type="primary">LTA4H_3</name>
    <name evidence="2" type="ORF">SK128_028440</name>
</gene>
<dbReference type="Proteomes" id="UP001381693">
    <property type="component" value="Unassembled WGS sequence"/>
</dbReference>
<dbReference type="PANTHER" id="PTHR45726:SF3">
    <property type="entry name" value="LEUKOTRIENE A-4 HYDROLASE"/>
    <property type="match status" value="1"/>
</dbReference>